<dbReference type="PANTHER" id="PTHR19288:SF83">
    <property type="entry name" value="PHOSPHOGLYCOLATE PHOSPHATASE"/>
    <property type="match status" value="1"/>
</dbReference>
<organism evidence="2 3">
    <name type="scientific">Parascaris univalens</name>
    <name type="common">Nematode worm</name>
    <dbReference type="NCBI Taxonomy" id="6257"/>
    <lineage>
        <taxon>Eukaryota</taxon>
        <taxon>Metazoa</taxon>
        <taxon>Ecdysozoa</taxon>
        <taxon>Nematoda</taxon>
        <taxon>Chromadorea</taxon>
        <taxon>Rhabditida</taxon>
        <taxon>Spirurina</taxon>
        <taxon>Ascaridomorpha</taxon>
        <taxon>Ascaridoidea</taxon>
        <taxon>Ascarididae</taxon>
        <taxon>Parascaris</taxon>
    </lineage>
</organism>
<dbReference type="Pfam" id="PF13344">
    <property type="entry name" value="Hydrolase_6"/>
    <property type="match status" value="1"/>
</dbReference>
<dbReference type="InterPro" id="IPR006349">
    <property type="entry name" value="PGP_euk"/>
</dbReference>
<dbReference type="AlphaFoldDB" id="A0A914ZIR2"/>
<proteinExistence type="predicted"/>
<evidence type="ECO:0000313" key="3">
    <source>
        <dbReference type="WBParaSite" id="PgB05_g041_t01"/>
    </source>
</evidence>
<accession>A0A914ZIR2</accession>
<dbReference type="PANTHER" id="PTHR19288">
    <property type="entry name" value="4-NITROPHENYLPHOSPHATASE-RELATED"/>
    <property type="match status" value="1"/>
</dbReference>
<dbReference type="NCBIfam" id="TIGR01452">
    <property type="entry name" value="PGP_euk"/>
    <property type="match status" value="1"/>
</dbReference>
<dbReference type="GO" id="GO:0016791">
    <property type="term" value="F:phosphatase activity"/>
    <property type="evidence" value="ECO:0007669"/>
    <property type="project" value="InterPro"/>
</dbReference>
<dbReference type="GO" id="GO:0005737">
    <property type="term" value="C:cytoplasm"/>
    <property type="evidence" value="ECO:0007669"/>
    <property type="project" value="TreeGrafter"/>
</dbReference>
<dbReference type="InterPro" id="IPR036412">
    <property type="entry name" value="HAD-like_sf"/>
</dbReference>
<dbReference type="InterPro" id="IPR006357">
    <property type="entry name" value="HAD-SF_hydro_IIA"/>
</dbReference>
<sequence length="421" mass="46556">CDAIDIRADTKGKRAQRSHAAGCGRLGLEQPCACAMFARDRVCLLKCLAAKGCVRQLRVSTTWKNGSANQRPSTAVFENNYVPMRATQPQPTICNVCNATIIHKWQYCEFPRELDSTSFAELLPDIDTFIFDADGVLWLGETPIVGSLEFFEYLNKKNKQVIVLTNNSNRSRRSLVAKMHKMGFAGTTEENVINPAAIIIEYLSSRGFQSSGKIVYLIGSQGFREELDEARIEYFGCGPDPPDGTDIEQENLLNKDAFIYRMGFDDAGKEVGAVIVAFEKHFNCVKMMRAANFLQDENCLFLGTNEDETSPGPHPKTVIPDTGPILAAVKMAAGREPIVVGKPHAAAFHFVCSKWGIQPHRTMMIGDRSNTDIIFGRRYGMITTLVLSGVHSLEDVQRNQRAGLADLLPDYYAPCLGSLVS</sequence>
<evidence type="ECO:0000313" key="2">
    <source>
        <dbReference type="Proteomes" id="UP000887569"/>
    </source>
</evidence>
<dbReference type="SUPFAM" id="SSF56784">
    <property type="entry name" value="HAD-like"/>
    <property type="match status" value="1"/>
</dbReference>
<name>A0A914ZIR2_PARUN</name>
<reference evidence="3" key="1">
    <citation type="submission" date="2022-11" db="UniProtKB">
        <authorList>
            <consortium name="WormBaseParasite"/>
        </authorList>
    </citation>
    <scope>IDENTIFICATION</scope>
</reference>
<dbReference type="Gene3D" id="3.40.50.1000">
    <property type="entry name" value="HAD superfamily/HAD-like"/>
    <property type="match status" value="2"/>
</dbReference>
<dbReference type="WBParaSite" id="PgB05_g041_t01">
    <property type="protein sequence ID" value="PgB05_g041_t01"/>
    <property type="gene ID" value="PgB05_g041"/>
</dbReference>
<evidence type="ECO:0000256" key="1">
    <source>
        <dbReference type="ARBA" id="ARBA00022801"/>
    </source>
</evidence>
<dbReference type="NCBIfam" id="TIGR01460">
    <property type="entry name" value="HAD-SF-IIA"/>
    <property type="match status" value="1"/>
</dbReference>
<protein>
    <submittedName>
        <fullName evidence="3">Phosphoglycolate phosphatase</fullName>
    </submittedName>
</protein>
<keyword evidence="1" id="KW-0378">Hydrolase</keyword>
<keyword evidence="2" id="KW-1185">Reference proteome</keyword>
<dbReference type="Pfam" id="PF13242">
    <property type="entry name" value="Hydrolase_like"/>
    <property type="match status" value="1"/>
</dbReference>
<dbReference type="InterPro" id="IPR023214">
    <property type="entry name" value="HAD_sf"/>
</dbReference>
<dbReference type="Proteomes" id="UP000887569">
    <property type="component" value="Unplaced"/>
</dbReference>